<proteinExistence type="predicted"/>
<protein>
    <submittedName>
        <fullName evidence="3">Uncharacterized protein</fullName>
    </submittedName>
</protein>
<keyword evidence="2" id="KW-0732">Signal</keyword>
<gene>
    <name evidence="3" type="ORF">Gogos_001673</name>
</gene>
<sequence>MATAIITTTSLLLTCSALLLGFLPTTAHARPFPTEHSSVDKFMEMIIRKNIWISTSTETAMEITGNDDGDDKGKVVPSPPVTAYSLPSQKLETPCGVGSTCNGLISMVTNFGKTTKSPPSPNPAPSKHQGTIEQPIHQSSLAPDFESKSVAAARSPPINPAPSKGQGIIEQPKQQRSSHDFQLASF</sequence>
<organism evidence="3 4">
    <name type="scientific">Gossypium gossypioides</name>
    <name type="common">Mexican cotton</name>
    <name type="synonym">Selera gossypioides</name>
    <dbReference type="NCBI Taxonomy" id="34282"/>
    <lineage>
        <taxon>Eukaryota</taxon>
        <taxon>Viridiplantae</taxon>
        <taxon>Streptophyta</taxon>
        <taxon>Embryophyta</taxon>
        <taxon>Tracheophyta</taxon>
        <taxon>Spermatophyta</taxon>
        <taxon>Magnoliopsida</taxon>
        <taxon>eudicotyledons</taxon>
        <taxon>Gunneridae</taxon>
        <taxon>Pentapetalae</taxon>
        <taxon>rosids</taxon>
        <taxon>malvids</taxon>
        <taxon>Malvales</taxon>
        <taxon>Malvaceae</taxon>
        <taxon>Malvoideae</taxon>
        <taxon>Gossypium</taxon>
    </lineage>
</organism>
<feature type="signal peptide" evidence="2">
    <location>
        <begin position="1"/>
        <end position="29"/>
    </location>
</feature>
<keyword evidence="4" id="KW-1185">Reference proteome</keyword>
<dbReference type="OrthoDB" id="996150at2759"/>
<evidence type="ECO:0000256" key="2">
    <source>
        <dbReference type="SAM" id="SignalP"/>
    </source>
</evidence>
<accession>A0A7J9CPY2</accession>
<evidence type="ECO:0000313" key="3">
    <source>
        <dbReference type="EMBL" id="MBA0750255.1"/>
    </source>
</evidence>
<feature type="compositionally biased region" description="Polar residues" evidence="1">
    <location>
        <begin position="128"/>
        <end position="141"/>
    </location>
</feature>
<evidence type="ECO:0000256" key="1">
    <source>
        <dbReference type="SAM" id="MobiDB-lite"/>
    </source>
</evidence>
<dbReference type="Proteomes" id="UP000593579">
    <property type="component" value="Unassembled WGS sequence"/>
</dbReference>
<dbReference type="AlphaFoldDB" id="A0A7J9CPY2"/>
<name>A0A7J9CPY2_GOSGO</name>
<dbReference type="EMBL" id="JABEZY010000012">
    <property type="protein sequence ID" value="MBA0750255.1"/>
    <property type="molecule type" value="Genomic_DNA"/>
</dbReference>
<comment type="caution">
    <text evidence="3">The sequence shown here is derived from an EMBL/GenBank/DDBJ whole genome shotgun (WGS) entry which is preliminary data.</text>
</comment>
<reference evidence="3 4" key="1">
    <citation type="journal article" date="2019" name="Genome Biol. Evol.">
        <title>Insights into the evolution of the New World diploid cottons (Gossypium, subgenus Houzingenia) based on genome sequencing.</title>
        <authorList>
            <person name="Grover C.E."/>
            <person name="Arick M.A. 2nd"/>
            <person name="Thrash A."/>
            <person name="Conover J.L."/>
            <person name="Sanders W.S."/>
            <person name="Peterson D.G."/>
            <person name="Frelichowski J.E."/>
            <person name="Scheffler J.A."/>
            <person name="Scheffler B.E."/>
            <person name="Wendel J.F."/>
        </authorList>
    </citation>
    <scope>NUCLEOTIDE SEQUENCE [LARGE SCALE GENOMIC DNA]</scope>
    <source>
        <strain evidence="3">5</strain>
        <tissue evidence="3">Leaf</tissue>
    </source>
</reference>
<feature type="chain" id="PRO_5029838522" evidence="2">
    <location>
        <begin position="30"/>
        <end position="186"/>
    </location>
</feature>
<evidence type="ECO:0000313" key="4">
    <source>
        <dbReference type="Proteomes" id="UP000593579"/>
    </source>
</evidence>
<feature type="region of interest" description="Disordered" evidence="1">
    <location>
        <begin position="112"/>
        <end position="186"/>
    </location>
</feature>